<organism evidence="1 2">
    <name type="scientific">Phlebia brevispora</name>
    <dbReference type="NCBI Taxonomy" id="194682"/>
    <lineage>
        <taxon>Eukaryota</taxon>
        <taxon>Fungi</taxon>
        <taxon>Dikarya</taxon>
        <taxon>Basidiomycota</taxon>
        <taxon>Agaricomycotina</taxon>
        <taxon>Agaricomycetes</taxon>
        <taxon>Polyporales</taxon>
        <taxon>Meruliaceae</taxon>
        <taxon>Phlebia</taxon>
    </lineage>
</organism>
<proteinExistence type="predicted"/>
<dbReference type="EMBL" id="JANHOG010000623">
    <property type="protein sequence ID" value="KAJ3552743.1"/>
    <property type="molecule type" value="Genomic_DNA"/>
</dbReference>
<accession>A0ACC1T3X1</accession>
<keyword evidence="2" id="KW-1185">Reference proteome</keyword>
<reference evidence="1" key="1">
    <citation type="submission" date="2022-07" db="EMBL/GenBank/DDBJ databases">
        <title>Genome Sequence of Phlebia brevispora.</title>
        <authorList>
            <person name="Buettner E."/>
        </authorList>
    </citation>
    <scope>NUCLEOTIDE SEQUENCE</scope>
    <source>
        <strain evidence="1">MPL23</strain>
    </source>
</reference>
<dbReference type="Proteomes" id="UP001148662">
    <property type="component" value="Unassembled WGS sequence"/>
</dbReference>
<name>A0ACC1T3X1_9APHY</name>
<evidence type="ECO:0000313" key="1">
    <source>
        <dbReference type="EMBL" id="KAJ3552743.1"/>
    </source>
</evidence>
<evidence type="ECO:0000313" key="2">
    <source>
        <dbReference type="Proteomes" id="UP001148662"/>
    </source>
</evidence>
<gene>
    <name evidence="1" type="ORF">NM688_g3992</name>
</gene>
<comment type="caution">
    <text evidence="1">The sequence shown here is derived from an EMBL/GenBank/DDBJ whole genome shotgun (WGS) entry which is preliminary data.</text>
</comment>
<protein>
    <submittedName>
        <fullName evidence="1">Uncharacterized protein</fullName>
    </submittedName>
</protein>
<sequence length="233" mass="26126">MIQVPGMAQTAGMLTVFVLMMLWHPDVMRRAQAELDTVVGRERLPTLVDEDNLPYTAAIVRELLRLWPIAPLGLPRSTCEGPAELTRTCFTQGATIMMNLWAMGRNPLEFPDPDAFRPERFLDDESGTNFSQKTKMQKPFAFGFGRRVCPGRSVAMRTLFIDIACMLWALDIHSLEDEHGKPVLPSRTACVDDGLVTRLTPLDRTPVPFKCSIRPRSPDVRDVVEAAKQGMNV</sequence>